<dbReference type="GO" id="GO:0006508">
    <property type="term" value="P:proteolysis"/>
    <property type="evidence" value="ECO:0007669"/>
    <property type="project" value="UniProtKB-KW"/>
</dbReference>
<comment type="caution">
    <text evidence="10">The sequence shown here is derived from an EMBL/GenBank/DDBJ whole genome shotgun (WGS) entry which is preliminary data.</text>
</comment>
<evidence type="ECO:0000259" key="9">
    <source>
        <dbReference type="Pfam" id="PF02897"/>
    </source>
</evidence>
<keyword evidence="11" id="KW-1185">Reference proteome</keyword>
<keyword evidence="5 7" id="KW-0378">Hydrolase</keyword>
<organism evidence="10 11">
    <name type="scientific">Ignelater luminosus</name>
    <name type="common">Cucubano</name>
    <name type="synonym">Pyrophorus luminosus</name>
    <dbReference type="NCBI Taxonomy" id="2038154"/>
    <lineage>
        <taxon>Eukaryota</taxon>
        <taxon>Metazoa</taxon>
        <taxon>Ecdysozoa</taxon>
        <taxon>Arthropoda</taxon>
        <taxon>Hexapoda</taxon>
        <taxon>Insecta</taxon>
        <taxon>Pterygota</taxon>
        <taxon>Neoptera</taxon>
        <taxon>Endopterygota</taxon>
        <taxon>Coleoptera</taxon>
        <taxon>Polyphaga</taxon>
        <taxon>Elateriformia</taxon>
        <taxon>Elateroidea</taxon>
        <taxon>Elateridae</taxon>
        <taxon>Agrypninae</taxon>
        <taxon>Pyrophorini</taxon>
        <taxon>Ignelater</taxon>
    </lineage>
</organism>
<sequence length="731" mass="83345">MHIFCPLRTTRFVLRSVTSFFECKRMLPSYPVARKDESVVDDYHGNSIADPYRWLENPDSDETKEFVDKQNAITNPYLNSCPYKEKINNKLTNLWNYPKVSTPYLHGGKYYQFRNSGLQNQSVLYVQENLKSEGKVFLDPNTFSKDGTVALAYSAFTKNGKTLAYGLSKSGSDWSEIKFRDTESGEDYNEVLKKVKYSFVTWKHDNKTCFYGAYLHQEGKTDGSETDSSQNQKLYCHRLGTPQSEDIVVVEFDDPQIRSQAHVSDCGNYLVLTPIKGCKNNLLYFCDLKAVGEIKERLPVQPVVTEFVADYEYITNNGSKFIFRTNKDAPNYCLVVIDFDNPIESNWTVLVPEHPKDVLDWARPINNENLVLCYIRDVKDTLSLYKMETGEKILDFPLDLGSIGGFSGKREHTEMFFSFSSFLTPNVIYHVDFKQPQIKATVFHETKVGDFDPSKYESNQVFYSSLDGTKIPMFLVHRKGLVLDGSKPCLLYGYGGFNYNNSPYFGVSRLVFIDNFDGIFALANIRGGGEYGEKWHNAGRFENKQNVFDDFQYAARYLIENKYTSADKLTIQGASNGGLLVAACINQAPQLFGCALCMVGVLDMLRYQKFTIGYAWKSDYGSSDDPEQFKYLYKYSPLHNIGVPVSEGVQYPATLLLTADHDDRVVPLHSLKFIAELQDKIGRLPQQKKPLLIRVDTKSGHGAGKPTFKVIEEQTDMLCFVQKSLNLKYYE</sequence>
<evidence type="ECO:0000256" key="5">
    <source>
        <dbReference type="ARBA" id="ARBA00022801"/>
    </source>
</evidence>
<dbReference type="Proteomes" id="UP000801492">
    <property type="component" value="Unassembled WGS sequence"/>
</dbReference>
<protein>
    <recommendedName>
        <fullName evidence="3 7">Prolyl endopeptidase</fullName>
        <ecNumber evidence="7">3.4.21.-</ecNumber>
    </recommendedName>
</protein>
<dbReference type="PANTHER" id="PTHR42881:SF2">
    <property type="entry name" value="PROLYL ENDOPEPTIDASE"/>
    <property type="match status" value="1"/>
</dbReference>
<dbReference type="InterPro" id="IPR001375">
    <property type="entry name" value="Peptidase_S9_cat"/>
</dbReference>
<evidence type="ECO:0000256" key="2">
    <source>
        <dbReference type="ARBA" id="ARBA00005228"/>
    </source>
</evidence>
<dbReference type="PROSITE" id="PS00708">
    <property type="entry name" value="PRO_ENDOPEP_SER"/>
    <property type="match status" value="1"/>
</dbReference>
<keyword evidence="4 7" id="KW-0645">Protease</keyword>
<proteinExistence type="inferred from homology"/>
<evidence type="ECO:0000256" key="3">
    <source>
        <dbReference type="ARBA" id="ARBA00016310"/>
    </source>
</evidence>
<dbReference type="AlphaFoldDB" id="A0A8K0C7A3"/>
<evidence type="ECO:0000256" key="1">
    <source>
        <dbReference type="ARBA" id="ARBA00001070"/>
    </source>
</evidence>
<dbReference type="SUPFAM" id="SSF53474">
    <property type="entry name" value="alpha/beta-Hydrolases"/>
    <property type="match status" value="1"/>
</dbReference>
<dbReference type="GO" id="GO:0070012">
    <property type="term" value="F:oligopeptidase activity"/>
    <property type="evidence" value="ECO:0007669"/>
    <property type="project" value="TreeGrafter"/>
</dbReference>
<dbReference type="PRINTS" id="PR00862">
    <property type="entry name" value="PROLIGOPTASE"/>
</dbReference>
<dbReference type="InterPro" id="IPR023302">
    <property type="entry name" value="Pept_S9A_N"/>
</dbReference>
<evidence type="ECO:0000256" key="7">
    <source>
        <dbReference type="RuleBase" id="RU368024"/>
    </source>
</evidence>
<evidence type="ECO:0000313" key="10">
    <source>
        <dbReference type="EMBL" id="KAF2881873.1"/>
    </source>
</evidence>
<dbReference type="SUPFAM" id="SSF50993">
    <property type="entry name" value="Peptidase/esterase 'gauge' domain"/>
    <property type="match status" value="1"/>
</dbReference>
<dbReference type="InterPro" id="IPR051167">
    <property type="entry name" value="Prolyl_oligopep/macrocyclase"/>
</dbReference>
<dbReference type="GO" id="GO:0005829">
    <property type="term" value="C:cytosol"/>
    <property type="evidence" value="ECO:0007669"/>
    <property type="project" value="TreeGrafter"/>
</dbReference>
<comment type="catalytic activity">
    <reaction evidence="1">
        <text>Hydrolysis of Pro-|-Xaa &gt;&gt; Ala-|-Xaa in oligopeptides.</text>
        <dbReference type="EC" id="3.4.21.26"/>
    </reaction>
</comment>
<name>A0A8K0C7A3_IGNLU</name>
<feature type="domain" description="Peptidase S9A N-terminal" evidence="9">
    <location>
        <begin position="31"/>
        <end position="440"/>
    </location>
</feature>
<dbReference type="GO" id="GO:0004252">
    <property type="term" value="F:serine-type endopeptidase activity"/>
    <property type="evidence" value="ECO:0007669"/>
    <property type="project" value="UniProtKB-UniRule"/>
</dbReference>
<feature type="domain" description="Peptidase S9 prolyl oligopeptidase catalytic" evidence="8">
    <location>
        <begin position="508"/>
        <end position="726"/>
    </location>
</feature>
<dbReference type="FunFam" id="2.130.10.120:FF:000001">
    <property type="entry name" value="Prolyl endopeptidase"/>
    <property type="match status" value="1"/>
</dbReference>
<dbReference type="EC" id="3.4.21.-" evidence="7"/>
<accession>A0A8K0C7A3</accession>
<dbReference type="InterPro" id="IPR002470">
    <property type="entry name" value="Peptidase_S9A"/>
</dbReference>
<dbReference type="PANTHER" id="PTHR42881">
    <property type="entry name" value="PROLYL ENDOPEPTIDASE"/>
    <property type="match status" value="1"/>
</dbReference>
<evidence type="ECO:0000256" key="6">
    <source>
        <dbReference type="ARBA" id="ARBA00022825"/>
    </source>
</evidence>
<dbReference type="EMBL" id="VTPC01090689">
    <property type="protein sequence ID" value="KAF2881873.1"/>
    <property type="molecule type" value="Genomic_DNA"/>
</dbReference>
<dbReference type="Gene3D" id="2.130.10.120">
    <property type="entry name" value="Prolyl oligopeptidase, N-terminal domain"/>
    <property type="match status" value="1"/>
</dbReference>
<dbReference type="Pfam" id="PF02897">
    <property type="entry name" value="Peptidase_S9_N"/>
    <property type="match status" value="1"/>
</dbReference>
<dbReference type="InterPro" id="IPR029058">
    <property type="entry name" value="AB_hydrolase_fold"/>
</dbReference>
<dbReference type="InterPro" id="IPR002471">
    <property type="entry name" value="Pept_S9_AS"/>
</dbReference>
<dbReference type="Gene3D" id="3.40.50.1820">
    <property type="entry name" value="alpha/beta hydrolase"/>
    <property type="match status" value="1"/>
</dbReference>
<dbReference type="Pfam" id="PF00326">
    <property type="entry name" value="Peptidase_S9"/>
    <property type="match status" value="1"/>
</dbReference>
<comment type="similarity">
    <text evidence="2 7">Belongs to the peptidase S9A family.</text>
</comment>
<gene>
    <name evidence="10" type="ORF">ILUMI_24305</name>
</gene>
<reference evidence="10" key="1">
    <citation type="submission" date="2019-08" db="EMBL/GenBank/DDBJ databases">
        <title>The genome of the North American firefly Photinus pyralis.</title>
        <authorList>
            <consortium name="Photinus pyralis genome working group"/>
            <person name="Fallon T.R."/>
            <person name="Sander Lower S.E."/>
            <person name="Weng J.-K."/>
        </authorList>
    </citation>
    <scope>NUCLEOTIDE SEQUENCE</scope>
    <source>
        <strain evidence="10">TRF0915ILg1</strain>
        <tissue evidence="10">Whole body</tissue>
    </source>
</reference>
<dbReference type="OrthoDB" id="248387at2759"/>
<evidence type="ECO:0000259" key="8">
    <source>
        <dbReference type="Pfam" id="PF00326"/>
    </source>
</evidence>
<evidence type="ECO:0000256" key="4">
    <source>
        <dbReference type="ARBA" id="ARBA00022670"/>
    </source>
</evidence>
<evidence type="ECO:0000313" key="11">
    <source>
        <dbReference type="Proteomes" id="UP000801492"/>
    </source>
</evidence>
<keyword evidence="6 7" id="KW-0720">Serine protease</keyword>
<dbReference type="FunFam" id="3.40.50.1820:FF:000005">
    <property type="entry name" value="Prolyl endopeptidase"/>
    <property type="match status" value="1"/>
</dbReference>